<feature type="non-terminal residue" evidence="1">
    <location>
        <position position="109"/>
    </location>
</feature>
<accession>A0A0H5QP96</accession>
<reference evidence="1" key="1">
    <citation type="submission" date="2015-04" db="EMBL/GenBank/DDBJ databases">
        <title>The genome sequence of the plant pathogenic Rhizarian Plasmodiophora brassicae reveals insights in its biotrophic life cycle and the origin of chitin synthesis.</title>
        <authorList>
            <person name="Schwelm A."/>
            <person name="Fogelqvist J."/>
            <person name="Knaust A."/>
            <person name="Julke S."/>
            <person name="Lilja T."/>
            <person name="Dhandapani V."/>
            <person name="Bonilla-Rosso G."/>
            <person name="Karlsson M."/>
            <person name="Shevchenko A."/>
            <person name="Choi S.R."/>
            <person name="Kim H.G."/>
            <person name="Park J.Y."/>
            <person name="Lim Y.P."/>
            <person name="Ludwig-Muller J."/>
            <person name="Dixelius C."/>
        </authorList>
    </citation>
    <scope>NUCLEOTIDE SEQUENCE</scope>
    <source>
        <tissue evidence="1">Potato root galls</tissue>
    </source>
</reference>
<protein>
    <submittedName>
        <fullName evidence="1">Uncharacterized protein</fullName>
    </submittedName>
</protein>
<organism evidence="1">
    <name type="scientific">Spongospora subterranea</name>
    <dbReference type="NCBI Taxonomy" id="70186"/>
    <lineage>
        <taxon>Eukaryota</taxon>
        <taxon>Sar</taxon>
        <taxon>Rhizaria</taxon>
        <taxon>Endomyxa</taxon>
        <taxon>Phytomyxea</taxon>
        <taxon>Plasmodiophorida</taxon>
        <taxon>Plasmodiophoridae</taxon>
        <taxon>Spongospora</taxon>
    </lineage>
</organism>
<name>A0A0H5QP96_9EUKA</name>
<proteinExistence type="predicted"/>
<evidence type="ECO:0000313" key="1">
    <source>
        <dbReference type="EMBL" id="CRZ03910.1"/>
    </source>
</evidence>
<dbReference type="EMBL" id="HACM01003468">
    <property type="protein sequence ID" value="CRZ03910.1"/>
    <property type="molecule type" value="Transcribed_RNA"/>
</dbReference>
<sequence length="109" mass="12166">MIAMLSRLQISEQSFEEMASSATSFYLIEKIAQRFSRLVPKKGGNLAKEKHKKPTLTRFVPNGLNENNDEKVSCMGVGDRDSCSKMTMAAFTNLCYILWPGLRTGTGLE</sequence>
<dbReference type="AlphaFoldDB" id="A0A0H5QP96"/>